<proteinExistence type="predicted"/>
<dbReference type="AlphaFoldDB" id="A0A1B7LDI9"/>
<gene>
    <name evidence="1" type="ORF">A6M21_11570</name>
</gene>
<sequence length="59" mass="6391">MKRWPVWPPGGSWPLRNPDAGNRCNEVAVPSALQLPDDYRLAFAFPVTAAGGRAVLTEA</sequence>
<keyword evidence="2" id="KW-1185">Reference proteome</keyword>
<name>A0A1B7LDI9_9FIRM</name>
<evidence type="ECO:0000313" key="1">
    <source>
        <dbReference type="EMBL" id="OAT81173.1"/>
    </source>
</evidence>
<reference evidence="1 2" key="1">
    <citation type="submission" date="2016-04" db="EMBL/GenBank/DDBJ databases">
        <authorList>
            <person name="Evans L.H."/>
            <person name="Alamgir A."/>
            <person name="Owens N."/>
            <person name="Weber N.D."/>
            <person name="Virtaneva K."/>
            <person name="Barbian K."/>
            <person name="Babar A."/>
            <person name="Rosenke K."/>
        </authorList>
    </citation>
    <scope>NUCLEOTIDE SEQUENCE [LARGE SCALE GENOMIC DNA]</scope>
    <source>
        <strain evidence="1 2">LMa1</strain>
    </source>
</reference>
<evidence type="ECO:0000313" key="2">
    <source>
        <dbReference type="Proteomes" id="UP000078532"/>
    </source>
</evidence>
<accession>A0A1B7LDI9</accession>
<comment type="caution">
    <text evidence="1">The sequence shown here is derived from an EMBL/GenBank/DDBJ whole genome shotgun (WGS) entry which is preliminary data.</text>
</comment>
<dbReference type="Proteomes" id="UP000078532">
    <property type="component" value="Unassembled WGS sequence"/>
</dbReference>
<dbReference type="STRING" id="1838280.A6M21_11570"/>
<protein>
    <submittedName>
        <fullName evidence="1">Uncharacterized protein</fullName>
    </submittedName>
</protein>
<organism evidence="1 2">
    <name type="scientific">Desulfotomaculum copahuensis</name>
    <dbReference type="NCBI Taxonomy" id="1838280"/>
    <lineage>
        <taxon>Bacteria</taxon>
        <taxon>Bacillati</taxon>
        <taxon>Bacillota</taxon>
        <taxon>Clostridia</taxon>
        <taxon>Eubacteriales</taxon>
        <taxon>Desulfotomaculaceae</taxon>
        <taxon>Desulfotomaculum</taxon>
    </lineage>
</organism>
<dbReference type="EMBL" id="LYVF01000167">
    <property type="protein sequence ID" value="OAT81173.1"/>
    <property type="molecule type" value="Genomic_DNA"/>
</dbReference>